<dbReference type="RefSeq" id="WP_149775117.1">
    <property type="nucleotide sequence ID" value="NZ_FQVK01000006.1"/>
</dbReference>
<evidence type="ECO:0008006" key="4">
    <source>
        <dbReference type="Google" id="ProtNLM"/>
    </source>
</evidence>
<gene>
    <name evidence="2" type="ORF">SAMN05444279_1062</name>
</gene>
<keyword evidence="3" id="KW-1185">Reference proteome</keyword>
<name>A0A1M4VDI1_9RHOB</name>
<evidence type="ECO:0000313" key="3">
    <source>
        <dbReference type="Proteomes" id="UP000325134"/>
    </source>
</evidence>
<dbReference type="OrthoDB" id="7708998at2"/>
<organism evidence="2 3">
    <name type="scientific">Ruegeria intermedia</name>
    <dbReference type="NCBI Taxonomy" id="996115"/>
    <lineage>
        <taxon>Bacteria</taxon>
        <taxon>Pseudomonadati</taxon>
        <taxon>Pseudomonadota</taxon>
        <taxon>Alphaproteobacteria</taxon>
        <taxon>Rhodobacterales</taxon>
        <taxon>Roseobacteraceae</taxon>
        <taxon>Ruegeria</taxon>
    </lineage>
</organism>
<dbReference type="EMBL" id="FQVK01000006">
    <property type="protein sequence ID" value="SHE66938.1"/>
    <property type="molecule type" value="Genomic_DNA"/>
</dbReference>
<reference evidence="2 3" key="1">
    <citation type="submission" date="2016-11" db="EMBL/GenBank/DDBJ databases">
        <authorList>
            <person name="Varghese N."/>
            <person name="Submissions S."/>
        </authorList>
    </citation>
    <scope>NUCLEOTIDE SEQUENCE [LARGE SCALE GENOMIC DNA]</scope>
    <source>
        <strain evidence="2 3">DSM 29341</strain>
    </source>
</reference>
<protein>
    <recommendedName>
        <fullName evidence="4">Colicin import membrane protein</fullName>
    </recommendedName>
</protein>
<accession>A0A1M4VDI1</accession>
<dbReference type="Proteomes" id="UP000325134">
    <property type="component" value="Unassembled WGS sequence"/>
</dbReference>
<sequence length="172" mass="18049">MSRLILVAVIAVLGVGAYMYLNQPEPTPAEKLESAAQQAGEAIGDAATAVTEAAEQALSEAGDQASEAASSVVDQASETAEQAGQAATDLADQASDQVAALATQGTELINTWVQEGMLTADQFDYDKMVDEVRNSQLSQDIQTKVIAILDEIKAAPETAALKLQELRNLLTQ</sequence>
<proteinExistence type="predicted"/>
<evidence type="ECO:0000256" key="1">
    <source>
        <dbReference type="SAM" id="MobiDB-lite"/>
    </source>
</evidence>
<feature type="compositionally biased region" description="Polar residues" evidence="1">
    <location>
        <begin position="67"/>
        <end position="82"/>
    </location>
</feature>
<evidence type="ECO:0000313" key="2">
    <source>
        <dbReference type="EMBL" id="SHE66938.1"/>
    </source>
</evidence>
<dbReference type="AlphaFoldDB" id="A0A1M4VDI1"/>
<feature type="region of interest" description="Disordered" evidence="1">
    <location>
        <begin position="55"/>
        <end position="89"/>
    </location>
</feature>